<gene>
    <name evidence="2" type="ORF">C7453_102412</name>
</gene>
<dbReference type="EMBL" id="QQAW01000002">
    <property type="protein sequence ID" value="RDI39618.1"/>
    <property type="molecule type" value="Genomic_DNA"/>
</dbReference>
<sequence length="222" mass="24768">MGGCSPVMAVLPEGTWSTSWKMSRRAMRGSIGLRLFAVGWSGRVMRNSCCVGIPISHASSRLMVLLSSILAVSGCLPMTTIARLRMSWRQVARMRDMPWSLLRLRDGALICGPFLTISRRLRDKRSRLGGPKSLLGCVQVECRAEWCWKQVLFARPGDVTIRRLLFGFAMRRLSIWMKGSAAGLFILEADRQIRGGRGMSALGREIRKAAICAVDIYDNYAL</sequence>
<protein>
    <submittedName>
        <fullName evidence="2">Uncharacterized protein</fullName>
    </submittedName>
</protein>
<dbReference type="AlphaFoldDB" id="A0A370G732"/>
<accession>A0A370G732</accession>
<keyword evidence="1" id="KW-1133">Transmembrane helix</keyword>
<keyword evidence="3" id="KW-1185">Reference proteome</keyword>
<evidence type="ECO:0000313" key="3">
    <source>
        <dbReference type="Proteomes" id="UP000254958"/>
    </source>
</evidence>
<evidence type="ECO:0000313" key="2">
    <source>
        <dbReference type="EMBL" id="RDI39618.1"/>
    </source>
</evidence>
<organism evidence="2 3">
    <name type="scientific">Gluconacetobacter liquefaciens</name>
    <name type="common">Acetobacter liquefaciens</name>
    <dbReference type="NCBI Taxonomy" id="89584"/>
    <lineage>
        <taxon>Bacteria</taxon>
        <taxon>Pseudomonadati</taxon>
        <taxon>Pseudomonadota</taxon>
        <taxon>Alphaproteobacteria</taxon>
        <taxon>Acetobacterales</taxon>
        <taxon>Acetobacteraceae</taxon>
        <taxon>Gluconacetobacter</taxon>
    </lineage>
</organism>
<feature type="transmembrane region" description="Helical" evidence="1">
    <location>
        <begin position="62"/>
        <end position="84"/>
    </location>
</feature>
<name>A0A370G732_GLULI</name>
<reference evidence="2 3" key="1">
    <citation type="submission" date="2018-07" db="EMBL/GenBank/DDBJ databases">
        <title>Genomic Encyclopedia of Type Strains, Phase IV (KMG-IV): sequencing the most valuable type-strain genomes for metagenomic binning, comparative biology and taxonomic classification.</title>
        <authorList>
            <person name="Goeker M."/>
        </authorList>
    </citation>
    <scope>NUCLEOTIDE SEQUENCE [LARGE SCALE GENOMIC DNA]</scope>
    <source>
        <strain evidence="2 3">DSM 5603</strain>
    </source>
</reference>
<dbReference type="Proteomes" id="UP000254958">
    <property type="component" value="Unassembled WGS sequence"/>
</dbReference>
<comment type="caution">
    <text evidence="2">The sequence shown here is derived from an EMBL/GenBank/DDBJ whole genome shotgun (WGS) entry which is preliminary data.</text>
</comment>
<keyword evidence="1" id="KW-0472">Membrane</keyword>
<evidence type="ECO:0000256" key="1">
    <source>
        <dbReference type="SAM" id="Phobius"/>
    </source>
</evidence>
<keyword evidence="1" id="KW-0812">Transmembrane</keyword>
<proteinExistence type="predicted"/>